<feature type="repeat" description="WD" evidence="4">
    <location>
        <begin position="235"/>
        <end position="270"/>
    </location>
</feature>
<comment type="similarity">
    <text evidence="1">Belongs to the WD repeat EIPR1 family.</text>
</comment>
<gene>
    <name evidence="6" type="ORF">LOD99_2307</name>
</gene>
<dbReference type="SMART" id="SM00320">
    <property type="entry name" value="WD40"/>
    <property type="match status" value="4"/>
</dbReference>
<protein>
    <submittedName>
        <fullName evidence="6">Protein TSSC1</fullName>
    </submittedName>
</protein>
<dbReference type="GO" id="GO:0016567">
    <property type="term" value="P:protein ubiquitination"/>
    <property type="evidence" value="ECO:0007669"/>
    <property type="project" value="TreeGrafter"/>
</dbReference>
<dbReference type="InterPro" id="IPR015943">
    <property type="entry name" value="WD40/YVTN_repeat-like_dom_sf"/>
</dbReference>
<keyword evidence="7" id="KW-1185">Reference proteome</keyword>
<dbReference type="InterPro" id="IPR036322">
    <property type="entry name" value="WD40_repeat_dom_sf"/>
</dbReference>
<evidence type="ECO:0000256" key="1">
    <source>
        <dbReference type="ARBA" id="ARBA00005672"/>
    </source>
</evidence>
<feature type="domain" description="EIPR1-like beta-propeller" evidence="5">
    <location>
        <begin position="10"/>
        <end position="310"/>
    </location>
</feature>
<keyword evidence="2 4" id="KW-0853">WD repeat</keyword>
<comment type="caution">
    <text evidence="6">The sequence shown here is derived from an EMBL/GenBank/DDBJ whole genome shotgun (WGS) entry which is preliminary data.</text>
</comment>
<sequence>MAEDESFSPAIHGLEFPSRALCARLAETDEIHFLAATQSVTSENQIHLLTYNDENSELDKYIYAHPAGEVWDIKSSPFKKDIISSVYSRIEGGKQRFFASLWTLPDEQATLTEGLSDADDSRGVSPRNRKSSVNTAVTKLCNIEGLEGRVSVVCWDPKEGSNAIICIDESTVKLYKLDNDISQLISCNTIPTEEKKHINVNAVFNPHLGLIDCITSGEAVTGLDFRVSKPVFSISRPHSLTTRDVDFNPNKPYHIATGGDDCQVKFWDIRQLTNPLITRKDHTHWVWGVQYNPNHDQLVISCSSDSNVALSRLTSIASDPIPILDEDFQDTPAKPPQPDELIMTYDVHEDSVYKIQWSSANSWVFASLSYDGRLAINHVPHSETLKILL</sequence>
<dbReference type="EMBL" id="JAKMXF010000210">
    <property type="protein sequence ID" value="KAI6655018.1"/>
    <property type="molecule type" value="Genomic_DNA"/>
</dbReference>
<dbReference type="InterPro" id="IPR001680">
    <property type="entry name" value="WD40_rpt"/>
</dbReference>
<dbReference type="InterPro" id="IPR040323">
    <property type="entry name" value="EIPR1"/>
</dbReference>
<accession>A0AAV7K1B5</accession>
<organism evidence="6 7">
    <name type="scientific">Oopsacas minuta</name>
    <dbReference type="NCBI Taxonomy" id="111878"/>
    <lineage>
        <taxon>Eukaryota</taxon>
        <taxon>Metazoa</taxon>
        <taxon>Porifera</taxon>
        <taxon>Hexactinellida</taxon>
        <taxon>Hexasterophora</taxon>
        <taxon>Lyssacinosida</taxon>
        <taxon>Leucopsacidae</taxon>
        <taxon>Oopsacas</taxon>
    </lineage>
</organism>
<name>A0AAV7K1B5_9METZ</name>
<dbReference type="Pfam" id="PF23609">
    <property type="entry name" value="Beta-prop_EIPR1"/>
    <property type="match status" value="1"/>
</dbReference>
<proteinExistence type="inferred from homology"/>
<keyword evidence="3" id="KW-0677">Repeat</keyword>
<evidence type="ECO:0000256" key="2">
    <source>
        <dbReference type="ARBA" id="ARBA00022574"/>
    </source>
</evidence>
<evidence type="ECO:0000313" key="7">
    <source>
        <dbReference type="Proteomes" id="UP001165289"/>
    </source>
</evidence>
<dbReference type="InterPro" id="IPR059104">
    <property type="entry name" value="Beta-prop_EIPR1-like"/>
</dbReference>
<dbReference type="PROSITE" id="PS00678">
    <property type="entry name" value="WD_REPEATS_1"/>
    <property type="match status" value="1"/>
</dbReference>
<dbReference type="PROSITE" id="PS50082">
    <property type="entry name" value="WD_REPEATS_2"/>
    <property type="match status" value="1"/>
</dbReference>
<dbReference type="InterPro" id="IPR019775">
    <property type="entry name" value="WD40_repeat_CS"/>
</dbReference>
<evidence type="ECO:0000256" key="4">
    <source>
        <dbReference type="PROSITE-ProRule" id="PRU00221"/>
    </source>
</evidence>
<dbReference type="AlphaFoldDB" id="A0AAV7K1B5"/>
<dbReference type="Gene3D" id="2.130.10.10">
    <property type="entry name" value="YVTN repeat-like/Quinoprotein amine dehydrogenase"/>
    <property type="match status" value="1"/>
</dbReference>
<evidence type="ECO:0000313" key="6">
    <source>
        <dbReference type="EMBL" id="KAI6655018.1"/>
    </source>
</evidence>
<dbReference type="Pfam" id="PF00400">
    <property type="entry name" value="WD40"/>
    <property type="match status" value="1"/>
</dbReference>
<dbReference type="Proteomes" id="UP001165289">
    <property type="component" value="Unassembled WGS sequence"/>
</dbReference>
<dbReference type="SUPFAM" id="SSF50978">
    <property type="entry name" value="WD40 repeat-like"/>
    <property type="match status" value="1"/>
</dbReference>
<evidence type="ECO:0000259" key="5">
    <source>
        <dbReference type="Pfam" id="PF23609"/>
    </source>
</evidence>
<reference evidence="6 7" key="1">
    <citation type="journal article" date="2023" name="BMC Biol.">
        <title>The compact genome of the sponge Oopsacas minuta (Hexactinellida) is lacking key metazoan core genes.</title>
        <authorList>
            <person name="Santini S."/>
            <person name="Schenkelaars Q."/>
            <person name="Jourda C."/>
            <person name="Duchesne M."/>
            <person name="Belahbib H."/>
            <person name="Rocher C."/>
            <person name="Selva M."/>
            <person name="Riesgo A."/>
            <person name="Vervoort M."/>
            <person name="Leys S.P."/>
            <person name="Kodjabachian L."/>
            <person name="Le Bivic A."/>
            <person name="Borchiellini C."/>
            <person name="Claverie J.M."/>
            <person name="Renard E."/>
        </authorList>
    </citation>
    <scope>NUCLEOTIDE SEQUENCE [LARGE SCALE GENOMIC DNA]</scope>
    <source>
        <strain evidence="6">SPO-2</strain>
    </source>
</reference>
<dbReference type="PANTHER" id="PTHR14205">
    <property type="entry name" value="WD-REPEAT PROTEIN"/>
    <property type="match status" value="1"/>
</dbReference>
<evidence type="ECO:0000256" key="3">
    <source>
        <dbReference type="ARBA" id="ARBA00022737"/>
    </source>
</evidence>
<dbReference type="PROSITE" id="PS50294">
    <property type="entry name" value="WD_REPEATS_REGION"/>
    <property type="match status" value="1"/>
</dbReference>
<dbReference type="PANTHER" id="PTHR14205:SF15">
    <property type="entry name" value="EARP AND GARP COMPLEX-INTERACTING PROTEIN 1"/>
    <property type="match status" value="1"/>
</dbReference>